<dbReference type="RefSeq" id="WP_048594690.1">
    <property type="nucleotide sequence ID" value="NZ_CVLB01000001.1"/>
</dbReference>
<accession>A0A0G4K7B1</accession>
<feature type="domain" description="Glycosyl hydrolase-like 10" evidence="2">
    <location>
        <begin position="49"/>
        <end position="426"/>
    </location>
</feature>
<dbReference type="SUPFAM" id="SSF51445">
    <property type="entry name" value="(Trans)glycosidases"/>
    <property type="match status" value="1"/>
</dbReference>
<evidence type="ECO:0000259" key="2">
    <source>
        <dbReference type="Pfam" id="PF02638"/>
    </source>
</evidence>
<dbReference type="InterPro" id="IPR013783">
    <property type="entry name" value="Ig-like_fold"/>
</dbReference>
<keyword evidence="1" id="KW-0732">Signal</keyword>
<protein>
    <recommendedName>
        <fullName evidence="2">Glycosyl hydrolase-like 10 domain-containing protein</fullName>
    </recommendedName>
</protein>
<name>A0A0G4K7B1_9SPIR</name>
<dbReference type="Gene3D" id="2.60.40.10">
    <property type="entry name" value="Immunoglobulins"/>
    <property type="match status" value="1"/>
</dbReference>
<organism evidence="3 4">
    <name type="scientific">Brachyspira suanatina</name>
    <dbReference type="NCBI Taxonomy" id="381802"/>
    <lineage>
        <taxon>Bacteria</taxon>
        <taxon>Pseudomonadati</taxon>
        <taxon>Spirochaetota</taxon>
        <taxon>Spirochaetia</taxon>
        <taxon>Brachyspirales</taxon>
        <taxon>Brachyspiraceae</taxon>
        <taxon>Brachyspira</taxon>
    </lineage>
</organism>
<evidence type="ECO:0000313" key="3">
    <source>
        <dbReference type="EMBL" id="CRF33498.1"/>
    </source>
</evidence>
<dbReference type="AlphaFoldDB" id="A0A0G4K7B1"/>
<keyword evidence="4" id="KW-1185">Reference proteome</keyword>
<gene>
    <name evidence="3" type="ORF">BRSU_1481</name>
</gene>
<dbReference type="PANTHER" id="PTHR43405:SF1">
    <property type="entry name" value="GLYCOSYL HYDROLASE DIGH"/>
    <property type="match status" value="1"/>
</dbReference>
<evidence type="ECO:0000256" key="1">
    <source>
        <dbReference type="ARBA" id="ARBA00022729"/>
    </source>
</evidence>
<sequence>MRKLFIFISIFIFYVLSCQKNEIIIPNNLKTMLISDINDDRSLNPLYREFRGAWFSTVNNMDWPIEGKSEEQQKKLALKYLDTLYNNNFNAVFVQVKPDAGVIFPSKINPTTRYFFGKDSTNETDYYPFKTDMLKFIIDEAHKRNLEVHAWFNPYRIAVTYDTNKSYAEQFSKKNFIHVYAYSNNLTPIHWYDNKLYLDPGEPISAKYVIDSIMEVVENYDIDGVHFDDYFYQNMIDDKTYKYWPDETSSSKYASSQGYDPSNTNYDDYGVNGIYAWRRNNINTLVSSIYKEIKSRKPYVKWTISPAGVWRNKEKLSDYNGYEYGSDTQSYNPNFDALHADVLLWMLNGEKTESLKNAAEKDGINKMYVDAIIPQIYWSDKHETAPFDIIADWWIEQAKKSTNGKLADLYVGHPLYKMGRDTNVEPWQDTDLMSKQVDYIRTNGRNYIKGSVFFTMRNMYKDDIHTKGFGYKALNYLKENSYPFKSIIPTMNTMKDLNITPSGLTNLYITNKFNSVEITFTDSGEYKTDKYNCAVEGTSVYYSIYRKDVDEDYIVLIDKIRRTNFNSNSNIVYNDKTANPKKTYIYYITALDRLHNESVPIMITNR</sequence>
<dbReference type="InterPro" id="IPR052177">
    <property type="entry name" value="Divisome_Glycosyl_Hydrolase"/>
</dbReference>
<dbReference type="InterPro" id="IPR003790">
    <property type="entry name" value="GHL10"/>
</dbReference>
<proteinExistence type="predicted"/>
<evidence type="ECO:0000313" key="4">
    <source>
        <dbReference type="Proteomes" id="UP000043763"/>
    </source>
</evidence>
<dbReference type="Proteomes" id="UP000043763">
    <property type="component" value="Unassembled WGS sequence"/>
</dbReference>
<dbReference type="EMBL" id="CVLB01000001">
    <property type="protein sequence ID" value="CRF33498.1"/>
    <property type="molecule type" value="Genomic_DNA"/>
</dbReference>
<reference evidence="4" key="1">
    <citation type="submission" date="2015-04" db="EMBL/GenBank/DDBJ databases">
        <authorList>
            <person name="Mushtaq Mamoona"/>
        </authorList>
    </citation>
    <scope>NUCLEOTIDE SEQUENCE [LARGE SCALE GENOMIC DNA]</scope>
    <source>
        <strain evidence="4">AN4859/03</strain>
    </source>
</reference>
<dbReference type="PANTHER" id="PTHR43405">
    <property type="entry name" value="GLYCOSYL HYDROLASE DIGH"/>
    <property type="match status" value="1"/>
</dbReference>
<dbReference type="Gene3D" id="3.20.20.80">
    <property type="entry name" value="Glycosidases"/>
    <property type="match status" value="1"/>
</dbReference>
<dbReference type="Pfam" id="PF02638">
    <property type="entry name" value="GHL10"/>
    <property type="match status" value="1"/>
</dbReference>
<dbReference type="OrthoDB" id="9794671at2"/>
<dbReference type="InterPro" id="IPR017853">
    <property type="entry name" value="GH"/>
</dbReference>